<reference evidence="14" key="1">
    <citation type="journal article" date="2018" name="PLoS ONE">
        <title>Chinook salmon (Oncorhynchus tshawytscha) genome and transcriptome.</title>
        <authorList>
            <person name="Christensen K.A."/>
            <person name="Leong J.S."/>
            <person name="Sakhrani D."/>
            <person name="Biagi C.A."/>
            <person name="Minkley D.R."/>
            <person name="Withler R.E."/>
            <person name="Rondeau E.B."/>
            <person name="Koop B.F."/>
            <person name="Devlin R.H."/>
        </authorList>
    </citation>
    <scope>NUCLEOTIDE SEQUENCE [LARGE SCALE GENOMIC DNA]</scope>
</reference>
<comment type="subcellular location">
    <subcellularLocation>
        <location evidence="1">Membrane</location>
        <topology evidence="1">Single-pass type II membrane protein</topology>
    </subcellularLocation>
</comment>
<keyword evidence="6 12" id="KW-1133">Transmembrane helix</keyword>
<feature type="compositionally biased region" description="Basic and acidic residues" evidence="11">
    <location>
        <begin position="384"/>
        <end position="396"/>
    </location>
</feature>
<proteinExistence type="inferred from homology"/>
<keyword evidence="14" id="KW-1185">Reference proteome</keyword>
<accession>A0AAZ3SI71</accession>
<protein>
    <recommendedName>
        <fullName evidence="3">Protein GOLM2</fullName>
    </recommendedName>
    <alternativeName>
        <fullName evidence="9">Golgi membrane protein 2</fullName>
    </alternativeName>
</protein>
<evidence type="ECO:0000313" key="13">
    <source>
        <dbReference type="Ensembl" id="ENSOTSP00005152812.1"/>
    </source>
</evidence>
<feature type="region of interest" description="Disordered" evidence="11">
    <location>
        <begin position="201"/>
        <end position="243"/>
    </location>
</feature>
<keyword evidence="4 12" id="KW-0812">Transmembrane</keyword>
<evidence type="ECO:0000256" key="5">
    <source>
        <dbReference type="ARBA" id="ARBA00022968"/>
    </source>
</evidence>
<evidence type="ECO:0000256" key="6">
    <source>
        <dbReference type="ARBA" id="ARBA00022989"/>
    </source>
</evidence>
<evidence type="ECO:0000256" key="4">
    <source>
        <dbReference type="ARBA" id="ARBA00022692"/>
    </source>
</evidence>
<dbReference type="PANTHER" id="PTHR15896:SF7">
    <property type="entry name" value="PROTEIN GOLM2"/>
    <property type="match status" value="1"/>
</dbReference>
<dbReference type="PANTHER" id="PTHR15896">
    <property type="entry name" value="GOLGI PHOSPHOPROTEIN 2/GP73-RELATED"/>
    <property type="match status" value="1"/>
</dbReference>
<evidence type="ECO:0000256" key="3">
    <source>
        <dbReference type="ARBA" id="ARBA00016211"/>
    </source>
</evidence>
<evidence type="ECO:0000256" key="12">
    <source>
        <dbReference type="SAM" id="Phobius"/>
    </source>
</evidence>
<dbReference type="Proteomes" id="UP000694402">
    <property type="component" value="Unassembled WGS sequence"/>
</dbReference>
<name>A0AAZ3SI71_ONCTS</name>
<evidence type="ECO:0000256" key="9">
    <source>
        <dbReference type="ARBA" id="ARBA00030486"/>
    </source>
</evidence>
<feature type="region of interest" description="Disordered" evidence="11">
    <location>
        <begin position="360"/>
        <end position="404"/>
    </location>
</feature>
<feature type="transmembrane region" description="Helical" evidence="12">
    <location>
        <begin position="12"/>
        <end position="33"/>
    </location>
</feature>
<reference evidence="13" key="2">
    <citation type="submission" date="2025-08" db="UniProtKB">
        <authorList>
            <consortium name="Ensembl"/>
        </authorList>
    </citation>
    <scope>IDENTIFICATION</scope>
</reference>
<evidence type="ECO:0000256" key="2">
    <source>
        <dbReference type="ARBA" id="ARBA00007474"/>
    </source>
</evidence>
<evidence type="ECO:0000256" key="7">
    <source>
        <dbReference type="ARBA" id="ARBA00023054"/>
    </source>
</evidence>
<feature type="compositionally biased region" description="Pro residues" evidence="11">
    <location>
        <begin position="369"/>
        <end position="381"/>
    </location>
</feature>
<gene>
    <name evidence="13" type="primary">LOC112263631</name>
</gene>
<reference evidence="13" key="3">
    <citation type="submission" date="2025-09" db="UniProtKB">
        <authorList>
            <consortium name="Ensembl"/>
        </authorList>
    </citation>
    <scope>IDENTIFICATION</scope>
</reference>
<dbReference type="GeneTree" id="ENSGT00530000063675"/>
<feature type="coiled-coil region" evidence="10">
    <location>
        <begin position="116"/>
        <end position="193"/>
    </location>
</feature>
<keyword evidence="7 10" id="KW-0175">Coiled coil</keyword>
<evidence type="ECO:0000313" key="14">
    <source>
        <dbReference type="Proteomes" id="UP000694402"/>
    </source>
</evidence>
<dbReference type="Gene3D" id="1.10.287.1490">
    <property type="match status" value="1"/>
</dbReference>
<dbReference type="InterPro" id="IPR026139">
    <property type="entry name" value="GOLM1/CASC4"/>
</dbReference>
<keyword evidence="8 12" id="KW-0472">Membrane</keyword>
<sequence>MVGFGANRRGGRLPSFILIALMVIIAILSFNYWTVSNKQGHLLDELAEVQTQVKRTDAARSRLEKRNSELMVQVDTHRKHIDQKDGDNSMLEGKLQAREALVKKCTDEKMKVQGDVTAQMSEIVRLKEQLKELKQEFMRQEIQLREVKKNSTNLERKLEYESLQCGRQITQLMDEYEEAKKTLEEEAVKLRKSVLDSRKVGAAEGGTEVETAGEHPTVATHRDTDLKGLGKPGSDAGMPGIEDSEVGKIDDVQFALKKPAITQNHIEIPDTGLREVGAGMGAGAGEGAGRDLSLDLPVQDKVLGLGNEGRAGALQQQPPQAVADRPILFDEDNKAAIQADEFGEQHRPLRAPANVMKADGVQRKGAGLPLPPNPAQVPNPIEPLHARDPKPAEPLRHRQTAASQ</sequence>
<evidence type="ECO:0000256" key="8">
    <source>
        <dbReference type="ARBA" id="ARBA00023136"/>
    </source>
</evidence>
<keyword evidence="5" id="KW-0735">Signal-anchor</keyword>
<organism evidence="13 14">
    <name type="scientific">Oncorhynchus tshawytscha</name>
    <name type="common">Chinook salmon</name>
    <name type="synonym">Salmo tshawytscha</name>
    <dbReference type="NCBI Taxonomy" id="74940"/>
    <lineage>
        <taxon>Eukaryota</taxon>
        <taxon>Metazoa</taxon>
        <taxon>Chordata</taxon>
        <taxon>Craniata</taxon>
        <taxon>Vertebrata</taxon>
        <taxon>Euteleostomi</taxon>
        <taxon>Actinopterygii</taxon>
        <taxon>Neopterygii</taxon>
        <taxon>Teleostei</taxon>
        <taxon>Protacanthopterygii</taxon>
        <taxon>Salmoniformes</taxon>
        <taxon>Salmonidae</taxon>
        <taxon>Salmoninae</taxon>
        <taxon>Oncorhynchus</taxon>
    </lineage>
</organism>
<dbReference type="Ensembl" id="ENSOTST00005162954.1">
    <property type="protein sequence ID" value="ENSOTSP00005152812.1"/>
    <property type="gene ID" value="ENSOTSG00005043196.2"/>
</dbReference>
<dbReference type="GO" id="GO:0016020">
    <property type="term" value="C:membrane"/>
    <property type="evidence" value="ECO:0007669"/>
    <property type="project" value="UniProtKB-SubCell"/>
</dbReference>
<evidence type="ECO:0000256" key="11">
    <source>
        <dbReference type="SAM" id="MobiDB-lite"/>
    </source>
</evidence>
<dbReference type="PRINTS" id="PR02084">
    <property type="entry name" value="GOLM1CASC4"/>
</dbReference>
<evidence type="ECO:0000256" key="10">
    <source>
        <dbReference type="SAM" id="Coils"/>
    </source>
</evidence>
<dbReference type="AlphaFoldDB" id="A0AAZ3SI71"/>
<evidence type="ECO:0000256" key="1">
    <source>
        <dbReference type="ARBA" id="ARBA00004606"/>
    </source>
</evidence>
<comment type="similarity">
    <text evidence="2">Belongs to the GOLM family.</text>
</comment>